<dbReference type="Proteomes" id="UP000532311">
    <property type="component" value="Unassembled WGS sequence"/>
</dbReference>
<evidence type="ECO:0000313" key="3">
    <source>
        <dbReference type="Proteomes" id="UP000532311"/>
    </source>
</evidence>
<gene>
    <name evidence="2" type="ORF">FGLOB1_8439</name>
</gene>
<feature type="region of interest" description="Disordered" evidence="1">
    <location>
        <begin position="143"/>
        <end position="166"/>
    </location>
</feature>
<organism evidence="2 3">
    <name type="scientific">Fusarium globosum</name>
    <dbReference type="NCBI Taxonomy" id="78864"/>
    <lineage>
        <taxon>Eukaryota</taxon>
        <taxon>Fungi</taxon>
        <taxon>Dikarya</taxon>
        <taxon>Ascomycota</taxon>
        <taxon>Pezizomycotina</taxon>
        <taxon>Sordariomycetes</taxon>
        <taxon>Hypocreomycetidae</taxon>
        <taxon>Hypocreales</taxon>
        <taxon>Nectriaceae</taxon>
        <taxon>Fusarium</taxon>
        <taxon>Fusarium fujikuroi species complex</taxon>
    </lineage>
</organism>
<proteinExistence type="predicted"/>
<accession>A0A8H6D571</accession>
<protein>
    <submittedName>
        <fullName evidence="2">Uncharacterized protein</fullName>
    </submittedName>
</protein>
<sequence length="166" mass="17621">MSKSNQPEGEAAGGSGPSSDHGGRGGRGRGGNRGGYNNGHGNCQAHGSIRRSTKDQDRCRVSVLGPGVAESAMDGIELHLGATNEASDEAQRTEEAAVTSDKQEFMFALLCTIDTRVGMAANKAKSVGEDMYRQFKQPIHEPYEIAEDTGDVISDLESEDQDIHSP</sequence>
<keyword evidence="3" id="KW-1185">Reference proteome</keyword>
<evidence type="ECO:0000313" key="2">
    <source>
        <dbReference type="EMBL" id="KAF5704786.1"/>
    </source>
</evidence>
<comment type="caution">
    <text evidence="2">The sequence shown here is derived from an EMBL/GenBank/DDBJ whole genome shotgun (WGS) entry which is preliminary data.</text>
</comment>
<feature type="compositionally biased region" description="Acidic residues" evidence="1">
    <location>
        <begin position="144"/>
        <end position="160"/>
    </location>
</feature>
<dbReference type="AlphaFoldDB" id="A0A8H6D571"/>
<evidence type="ECO:0000256" key="1">
    <source>
        <dbReference type="SAM" id="MobiDB-lite"/>
    </source>
</evidence>
<name>A0A8H6D571_9HYPO</name>
<reference evidence="2 3" key="1">
    <citation type="submission" date="2020-05" db="EMBL/GenBank/DDBJ databases">
        <title>Identification and distribution of gene clusters putatively required for synthesis of sphingolipid metabolism inhibitors in phylogenetically diverse species of the filamentous fungus Fusarium.</title>
        <authorList>
            <person name="Kim H.-S."/>
            <person name="Busman M."/>
            <person name="Brown D.W."/>
            <person name="Divon H."/>
            <person name="Uhlig S."/>
            <person name="Proctor R.H."/>
        </authorList>
    </citation>
    <scope>NUCLEOTIDE SEQUENCE [LARGE SCALE GENOMIC DNA]</scope>
    <source>
        <strain evidence="2 3">NRRL 26131</strain>
    </source>
</reference>
<dbReference type="EMBL" id="JAAQPF010000360">
    <property type="protein sequence ID" value="KAF5704786.1"/>
    <property type="molecule type" value="Genomic_DNA"/>
</dbReference>
<feature type="region of interest" description="Disordered" evidence="1">
    <location>
        <begin position="1"/>
        <end position="58"/>
    </location>
</feature>
<feature type="compositionally biased region" description="Gly residues" evidence="1">
    <location>
        <begin position="28"/>
        <end position="38"/>
    </location>
</feature>